<dbReference type="OrthoDB" id="29460at2759"/>
<evidence type="ECO:0000259" key="21">
    <source>
        <dbReference type="PROSITE" id="PS51914"/>
    </source>
</evidence>
<evidence type="ECO:0000256" key="2">
    <source>
        <dbReference type="ARBA" id="ARBA00004358"/>
    </source>
</evidence>
<evidence type="ECO:0000256" key="10">
    <source>
        <dbReference type="ARBA" id="ARBA00022927"/>
    </source>
</evidence>
<feature type="signal peptide" evidence="20">
    <location>
        <begin position="1"/>
        <end position="24"/>
    </location>
</feature>
<keyword evidence="7" id="KW-0813">Transport</keyword>
<evidence type="ECO:0000256" key="4">
    <source>
        <dbReference type="ARBA" id="ARBA00004614"/>
    </source>
</evidence>
<dbReference type="InterPro" id="IPR009011">
    <property type="entry name" value="Man6P_isomerase_rcpt-bd_dom_sf"/>
</dbReference>
<comment type="caution">
    <text evidence="22">The sequence shown here is derived from an EMBL/GenBank/DDBJ whole genome shotgun (WGS) entry which is preliminary data.</text>
</comment>
<dbReference type="PANTHER" id="PTHR15071">
    <property type="entry name" value="MANNOSE-6-PHOSPHATE RECEPTOR FAMILY MEMBER"/>
    <property type="match status" value="1"/>
</dbReference>
<keyword evidence="17" id="KW-0968">Cytoplasmic vesicle</keyword>
<dbReference type="Gene3D" id="2.70.130.10">
    <property type="entry name" value="Mannose-6-phosphate receptor binding domain"/>
    <property type="match status" value="1"/>
</dbReference>
<evidence type="ECO:0000256" key="15">
    <source>
        <dbReference type="ARBA" id="ARBA00023136"/>
    </source>
</evidence>
<keyword evidence="9 20" id="KW-0732">Signal</keyword>
<dbReference type="InterPro" id="IPR018939">
    <property type="entry name" value="Autophagy-rel_prot_27"/>
</dbReference>
<dbReference type="Proteomes" id="UP001150569">
    <property type="component" value="Unassembled WGS sequence"/>
</dbReference>
<evidence type="ECO:0000256" key="3">
    <source>
        <dbReference type="ARBA" id="ARBA00004472"/>
    </source>
</evidence>
<keyword evidence="23" id="KW-1185">Reference proteome</keyword>
<keyword evidence="11 19" id="KW-1133">Transmembrane helix</keyword>
<dbReference type="GO" id="GO:0030659">
    <property type="term" value="C:cytoplasmic vesicle membrane"/>
    <property type="evidence" value="ECO:0007669"/>
    <property type="project" value="UniProtKB-SubCell"/>
</dbReference>
<comment type="subcellular location">
    <subcellularLocation>
        <location evidence="2">Cytoplasmic vesicle membrane</location>
        <topology evidence="2">Single-pass type I membrane protein</topology>
    </subcellularLocation>
    <subcellularLocation>
        <location evidence="4">Golgi apparatus membrane</location>
        <topology evidence="4">Single-pass type I membrane protein</topology>
    </subcellularLocation>
    <subcellularLocation>
        <location evidence="1">Mitochondrion membrane</location>
        <topology evidence="1">Single-pass membrane protein</topology>
    </subcellularLocation>
    <subcellularLocation>
        <location evidence="3">Preautophagosomal structure membrane</location>
        <topology evidence="3">Single-pass type I membrane protein</topology>
    </subcellularLocation>
</comment>
<protein>
    <recommendedName>
        <fullName evidence="6">Autophagy-related protein 27</fullName>
    </recommendedName>
</protein>
<keyword evidence="16" id="KW-1015">Disulfide bond</keyword>
<evidence type="ECO:0000256" key="11">
    <source>
        <dbReference type="ARBA" id="ARBA00022989"/>
    </source>
</evidence>
<evidence type="ECO:0000256" key="20">
    <source>
        <dbReference type="SAM" id="SignalP"/>
    </source>
</evidence>
<dbReference type="EMBL" id="JANBPT010000061">
    <property type="protein sequence ID" value="KAJ1928724.1"/>
    <property type="molecule type" value="Genomic_DNA"/>
</dbReference>
<feature type="region of interest" description="Disordered" evidence="18">
    <location>
        <begin position="107"/>
        <end position="143"/>
    </location>
</feature>
<evidence type="ECO:0000256" key="17">
    <source>
        <dbReference type="ARBA" id="ARBA00023329"/>
    </source>
</evidence>
<feature type="transmembrane region" description="Helical" evidence="19">
    <location>
        <begin position="229"/>
        <end position="250"/>
    </location>
</feature>
<accession>A0A9W8ADH0</accession>
<comment type="similarity">
    <text evidence="5">Belongs to the ATG27 family.</text>
</comment>
<evidence type="ECO:0000256" key="19">
    <source>
        <dbReference type="SAM" id="Phobius"/>
    </source>
</evidence>
<dbReference type="GO" id="GO:0015031">
    <property type="term" value="P:protein transport"/>
    <property type="evidence" value="ECO:0007669"/>
    <property type="project" value="UniProtKB-KW"/>
</dbReference>
<keyword evidence="13" id="KW-0333">Golgi apparatus</keyword>
<keyword evidence="10" id="KW-0653">Protein transport</keyword>
<keyword evidence="14" id="KW-0496">Mitochondrion</keyword>
<dbReference type="GO" id="GO:0034045">
    <property type="term" value="C:phagophore assembly site membrane"/>
    <property type="evidence" value="ECO:0007669"/>
    <property type="project" value="UniProtKB-SubCell"/>
</dbReference>
<keyword evidence="12" id="KW-0072">Autophagy</keyword>
<feature type="domain" description="MRH" evidence="21">
    <location>
        <begin position="25"/>
        <end position="193"/>
    </location>
</feature>
<proteinExistence type="inferred from homology"/>
<evidence type="ECO:0000256" key="7">
    <source>
        <dbReference type="ARBA" id="ARBA00022448"/>
    </source>
</evidence>
<feature type="chain" id="PRO_5040926856" description="Autophagy-related protein 27" evidence="20">
    <location>
        <begin position="25"/>
        <end position="295"/>
    </location>
</feature>
<dbReference type="GO" id="GO:0031966">
    <property type="term" value="C:mitochondrial membrane"/>
    <property type="evidence" value="ECO:0007669"/>
    <property type="project" value="UniProtKB-SubCell"/>
</dbReference>
<organism evidence="22 23">
    <name type="scientific">Tieghemiomyces parasiticus</name>
    <dbReference type="NCBI Taxonomy" id="78921"/>
    <lineage>
        <taxon>Eukaryota</taxon>
        <taxon>Fungi</taxon>
        <taxon>Fungi incertae sedis</taxon>
        <taxon>Zoopagomycota</taxon>
        <taxon>Kickxellomycotina</taxon>
        <taxon>Dimargaritomycetes</taxon>
        <taxon>Dimargaritales</taxon>
        <taxon>Dimargaritaceae</taxon>
        <taxon>Tieghemiomyces</taxon>
    </lineage>
</organism>
<evidence type="ECO:0000256" key="5">
    <source>
        <dbReference type="ARBA" id="ARBA00005363"/>
    </source>
</evidence>
<evidence type="ECO:0000256" key="13">
    <source>
        <dbReference type="ARBA" id="ARBA00023034"/>
    </source>
</evidence>
<name>A0A9W8ADH0_9FUNG</name>
<evidence type="ECO:0000256" key="6">
    <source>
        <dbReference type="ARBA" id="ARBA00013776"/>
    </source>
</evidence>
<dbReference type="Pfam" id="PF09451">
    <property type="entry name" value="ATG27"/>
    <property type="match status" value="1"/>
</dbReference>
<dbReference type="SUPFAM" id="SSF50911">
    <property type="entry name" value="Mannose 6-phosphate receptor domain"/>
    <property type="match status" value="1"/>
</dbReference>
<evidence type="ECO:0000256" key="1">
    <source>
        <dbReference type="ARBA" id="ARBA00004304"/>
    </source>
</evidence>
<dbReference type="AlphaFoldDB" id="A0A9W8ADH0"/>
<keyword evidence="8 19" id="KW-0812">Transmembrane</keyword>
<dbReference type="GO" id="GO:0006914">
    <property type="term" value="P:autophagy"/>
    <property type="evidence" value="ECO:0007669"/>
    <property type="project" value="UniProtKB-KW"/>
</dbReference>
<evidence type="ECO:0000256" key="14">
    <source>
        <dbReference type="ARBA" id="ARBA00023128"/>
    </source>
</evidence>
<reference evidence="22" key="1">
    <citation type="submission" date="2022-07" db="EMBL/GenBank/DDBJ databases">
        <title>Phylogenomic reconstructions and comparative analyses of Kickxellomycotina fungi.</title>
        <authorList>
            <person name="Reynolds N.K."/>
            <person name="Stajich J.E."/>
            <person name="Barry K."/>
            <person name="Grigoriev I.V."/>
            <person name="Crous P."/>
            <person name="Smith M.E."/>
        </authorList>
    </citation>
    <scope>NUCLEOTIDE SEQUENCE</scope>
    <source>
        <strain evidence="22">RSA 861</strain>
    </source>
</reference>
<sequence>MVRLSHSLGLYAAASFLALPWASALNCKDLTISGQHYDLSALDKEHVVKVKVTTPPTYTMEEYTLNPCQALTKKDEVPKDDQCPVGTFVCRTDVNYKAEKPRVTWVQPVSGGQDDGASPAITVPKASPGSDPETSPKLQWTMRGPTVDKTDYRCDINLICDKEAAAAKSVPTFVSMKDGVLTLDWKSDAVCLTKRTDPKKPDEPEKKPDDGPKPDEPAHNSGSGFFGTLFKIIGILLLVYFVVGIIYNYAIAGATGLDLIPHRYFWQDLPSLCIEFVQYIYQSCGGRRRGGYSAV</sequence>
<feature type="region of interest" description="Disordered" evidence="18">
    <location>
        <begin position="194"/>
        <end position="218"/>
    </location>
</feature>
<dbReference type="InterPro" id="IPR044865">
    <property type="entry name" value="MRH_dom"/>
</dbReference>
<evidence type="ECO:0000256" key="9">
    <source>
        <dbReference type="ARBA" id="ARBA00022729"/>
    </source>
</evidence>
<gene>
    <name evidence="22" type="primary">ATG27_1</name>
    <name evidence="22" type="ORF">IWQ60_001773</name>
</gene>
<evidence type="ECO:0000256" key="12">
    <source>
        <dbReference type="ARBA" id="ARBA00023006"/>
    </source>
</evidence>
<evidence type="ECO:0000256" key="18">
    <source>
        <dbReference type="SAM" id="MobiDB-lite"/>
    </source>
</evidence>
<dbReference type="PANTHER" id="PTHR15071:SF13">
    <property type="entry name" value="AUTOPHAGY-RELATED PROTEIN 27"/>
    <property type="match status" value="1"/>
</dbReference>
<dbReference type="PROSITE" id="PS51914">
    <property type="entry name" value="MRH"/>
    <property type="match status" value="1"/>
</dbReference>
<evidence type="ECO:0000256" key="16">
    <source>
        <dbReference type="ARBA" id="ARBA00023157"/>
    </source>
</evidence>
<dbReference type="GO" id="GO:0000139">
    <property type="term" value="C:Golgi membrane"/>
    <property type="evidence" value="ECO:0007669"/>
    <property type="project" value="UniProtKB-SubCell"/>
</dbReference>
<evidence type="ECO:0000256" key="8">
    <source>
        <dbReference type="ARBA" id="ARBA00022692"/>
    </source>
</evidence>
<keyword evidence="15 19" id="KW-0472">Membrane</keyword>
<evidence type="ECO:0000313" key="23">
    <source>
        <dbReference type="Proteomes" id="UP001150569"/>
    </source>
</evidence>
<evidence type="ECO:0000313" key="22">
    <source>
        <dbReference type="EMBL" id="KAJ1928724.1"/>
    </source>
</evidence>